<accession>A0A3E0A5Y9</accession>
<dbReference type="Pfam" id="PF00090">
    <property type="entry name" value="TSP_1"/>
    <property type="match status" value="6"/>
</dbReference>
<evidence type="ECO:0000313" key="5">
    <source>
        <dbReference type="EMBL" id="REG06169.1"/>
    </source>
</evidence>
<feature type="region of interest" description="Disordered" evidence="3">
    <location>
        <begin position="88"/>
        <end position="161"/>
    </location>
</feature>
<feature type="transmembrane region" description="Helical" evidence="4">
    <location>
        <begin position="782"/>
        <end position="800"/>
    </location>
</feature>
<evidence type="ECO:0000256" key="1">
    <source>
        <dbReference type="ARBA" id="ARBA00022737"/>
    </source>
</evidence>
<gene>
    <name evidence="5" type="ORF">DFR64_2601</name>
</gene>
<dbReference type="PANTHER" id="PTHR22906">
    <property type="entry name" value="PROPERDIN"/>
    <property type="match status" value="1"/>
</dbReference>
<evidence type="ECO:0000256" key="3">
    <source>
        <dbReference type="SAM" id="MobiDB-lite"/>
    </source>
</evidence>
<feature type="compositionally biased region" description="Gly residues" evidence="3">
    <location>
        <begin position="97"/>
        <end position="157"/>
    </location>
</feature>
<dbReference type="Gene3D" id="2.20.100.10">
    <property type="entry name" value="Thrombospondin type-1 (TSP1) repeat"/>
    <property type="match status" value="3"/>
</dbReference>
<dbReference type="InterPro" id="IPR036383">
    <property type="entry name" value="TSP1_rpt_sf"/>
</dbReference>
<evidence type="ECO:0000256" key="4">
    <source>
        <dbReference type="SAM" id="Phobius"/>
    </source>
</evidence>
<protein>
    <submittedName>
        <fullName evidence="5">Thrombospondin type 1 domain-containing protein</fullName>
    </submittedName>
</protein>
<evidence type="ECO:0000256" key="2">
    <source>
        <dbReference type="ARBA" id="ARBA00023157"/>
    </source>
</evidence>
<keyword evidence="4" id="KW-1133">Transmembrane helix</keyword>
<proteinExistence type="predicted"/>
<name>A0A3E0A5Y9_9CHLR</name>
<dbReference type="EMBL" id="QUMS01000004">
    <property type="protein sequence ID" value="REG06169.1"/>
    <property type="molecule type" value="Genomic_DNA"/>
</dbReference>
<dbReference type="AlphaFoldDB" id="A0A3E0A5Y9"/>
<dbReference type="RefSeq" id="WP_126440389.1">
    <property type="nucleotide sequence ID" value="NZ_AP018437.1"/>
</dbReference>
<dbReference type="SUPFAM" id="SSF82895">
    <property type="entry name" value="TSP-1 type 1 repeat"/>
    <property type="match status" value="3"/>
</dbReference>
<keyword evidence="2" id="KW-1015">Disulfide bond</keyword>
<dbReference type="InterPro" id="IPR052065">
    <property type="entry name" value="Compl_asym_regulator"/>
</dbReference>
<organism evidence="5 6">
    <name type="scientific">Pelolinea submarina</name>
    <dbReference type="NCBI Taxonomy" id="913107"/>
    <lineage>
        <taxon>Bacteria</taxon>
        <taxon>Bacillati</taxon>
        <taxon>Chloroflexota</taxon>
        <taxon>Anaerolineae</taxon>
        <taxon>Anaerolineales</taxon>
        <taxon>Anaerolineaceae</taxon>
        <taxon>Pelolinea</taxon>
    </lineage>
</organism>
<dbReference type="PANTHER" id="PTHR22906:SF21">
    <property type="entry name" value="SEMA DOMAIN-CONTAINING PROTEIN"/>
    <property type="match status" value="1"/>
</dbReference>
<sequence>MRKSLIIFKRITCALGILFIVLGVVPVPAVSVISEVAASSIDQAEGASLALPQFSSVNVVDELSTAKAESVIMSLPHFTTISLVDALSQEGGEPPAGDGGGDTGGGGGDTGGEGGDTGGEGGDTGGEGGDTGGEGGDTGGEGGDIGGEGGDTGGEGGDTGDECVGEECIPVTGETFGGCGYSPWGECSVTCGTGTQTRTLWWGNPGQCKDLTQTCTMPPCCAARVECSTACGQAAQDLPDGLCGTHHCDATAACCVPENGHCDANEECCGGLTCTGNKCKVPAPACKTEGMPCGGSNTCCGDLECYQKPGQENEKCWPPMTPVDCQYHYGDCTCGAWGCWRYLVVDQYPQNGGAACPTAWFIPCGDPVDCEGSWSECSGPCGTTGTITYTITTPAENGGAACAYPDGATQSCQNDACAPEEECPTYCDYPGGTVPDGQGGQKTCAATAACPVDCVLGDFGPCSATCGGGTQTQIIEVPAQNGGSCNPITQACNTDPCPIDCEGDWGECEGECGTTGTQTFHVTQAAMYGGAECGYEDGATQTCDTDPCPEDCYGEWGDCVGECGTTGEMTFTVLQVATNGGEECEYEDGATQTCEMDPCPIDCEWSEWSECSSDCGPGTQTREILVEAQYGGLECEGLAEQECDSGDCPAQMVLDPHCVTGHLGNARLAWSFSNPSGMSVPVSWSLDGQTGSATIGPHATINVGQTTDGPATHTLTVYWPGGHGSQSSSYDCDGGIVTTTTGGGGGGIIPVTGGAGGPTEELLIIPVTGVDLSSEFAGFQKLFLYMGLMMFGVTLFLEGMTKKYKF</sequence>
<keyword evidence="1" id="KW-0677">Repeat</keyword>
<keyword evidence="6" id="KW-1185">Reference proteome</keyword>
<keyword evidence="4" id="KW-0472">Membrane</keyword>
<reference evidence="5 6" key="1">
    <citation type="submission" date="2018-08" db="EMBL/GenBank/DDBJ databases">
        <title>Genomic Encyclopedia of Type Strains, Phase IV (KMG-IV): sequencing the most valuable type-strain genomes for metagenomic binning, comparative biology and taxonomic classification.</title>
        <authorList>
            <person name="Goeker M."/>
        </authorList>
    </citation>
    <scope>NUCLEOTIDE SEQUENCE [LARGE SCALE GENOMIC DNA]</scope>
    <source>
        <strain evidence="5 6">DSM 23923</strain>
    </source>
</reference>
<dbReference type="InterPro" id="IPR000884">
    <property type="entry name" value="TSP1_rpt"/>
</dbReference>
<evidence type="ECO:0000313" key="6">
    <source>
        <dbReference type="Proteomes" id="UP000256388"/>
    </source>
</evidence>
<dbReference type="Proteomes" id="UP000256388">
    <property type="component" value="Unassembled WGS sequence"/>
</dbReference>
<keyword evidence="4" id="KW-0812">Transmembrane</keyword>
<dbReference type="SMART" id="SM00209">
    <property type="entry name" value="TSP1"/>
    <property type="match status" value="6"/>
</dbReference>
<dbReference type="PROSITE" id="PS50092">
    <property type="entry name" value="TSP1"/>
    <property type="match status" value="4"/>
</dbReference>
<comment type="caution">
    <text evidence="5">The sequence shown here is derived from an EMBL/GenBank/DDBJ whole genome shotgun (WGS) entry which is preliminary data.</text>
</comment>